<evidence type="ECO:0000313" key="2">
    <source>
        <dbReference type="Proteomes" id="UP000835052"/>
    </source>
</evidence>
<dbReference type="AlphaFoldDB" id="A0A8S1GYF9"/>
<evidence type="ECO:0000313" key="1">
    <source>
        <dbReference type="EMBL" id="CAD6189026.1"/>
    </source>
</evidence>
<keyword evidence="2" id="KW-1185">Reference proteome</keyword>
<proteinExistence type="predicted"/>
<sequence length="297" mass="34002">MAAPWFLSESDGASWHCRPRAALSSSTLSAAHHALQFLNCPAPQNLSSSLMSQPSLIRFATIRTVLNEIGHAFVVFLGGKCVDKGGNPAANNADCYRVRPDWFEGPYMSLMFQRVHTVFYFFPTLYKLGIRQEVTVPHADYGLMVFPKNFLLGPNLWQENRIGNKISHPSRFFLWSDSDGGGTAVETLTYRVEKKYCRYVESALFLQRCEFFVNDFLKKGFFLSTAATTMETEMEKQAGYRLWRPCRGDQPTARDLQKLKNFKKEKIRPTKDGAPQHDFKLVSPESSFGVRRWSKWR</sequence>
<accession>A0A8S1GYF9</accession>
<gene>
    <name evidence="1" type="ORF">CAUJ_LOCUS4945</name>
</gene>
<name>A0A8S1GYF9_9PELO</name>
<protein>
    <submittedName>
        <fullName evidence="1">Uncharacterized protein</fullName>
    </submittedName>
</protein>
<dbReference type="EMBL" id="CAJGYM010000009">
    <property type="protein sequence ID" value="CAD6189026.1"/>
    <property type="molecule type" value="Genomic_DNA"/>
</dbReference>
<reference evidence="1" key="1">
    <citation type="submission" date="2020-10" db="EMBL/GenBank/DDBJ databases">
        <authorList>
            <person name="Kikuchi T."/>
        </authorList>
    </citation>
    <scope>NUCLEOTIDE SEQUENCE</scope>
    <source>
        <strain evidence="1">NKZ352</strain>
    </source>
</reference>
<comment type="caution">
    <text evidence="1">The sequence shown here is derived from an EMBL/GenBank/DDBJ whole genome shotgun (WGS) entry which is preliminary data.</text>
</comment>
<organism evidence="1 2">
    <name type="scientific">Caenorhabditis auriculariae</name>
    <dbReference type="NCBI Taxonomy" id="2777116"/>
    <lineage>
        <taxon>Eukaryota</taxon>
        <taxon>Metazoa</taxon>
        <taxon>Ecdysozoa</taxon>
        <taxon>Nematoda</taxon>
        <taxon>Chromadorea</taxon>
        <taxon>Rhabditida</taxon>
        <taxon>Rhabditina</taxon>
        <taxon>Rhabditomorpha</taxon>
        <taxon>Rhabditoidea</taxon>
        <taxon>Rhabditidae</taxon>
        <taxon>Peloderinae</taxon>
        <taxon>Caenorhabditis</taxon>
    </lineage>
</organism>
<dbReference type="Proteomes" id="UP000835052">
    <property type="component" value="Unassembled WGS sequence"/>
</dbReference>